<dbReference type="Gene3D" id="3.30.450.180">
    <property type="match status" value="1"/>
</dbReference>
<dbReference type="KEGG" id="ska:CP970_29625"/>
<dbReference type="InterPro" id="IPR041413">
    <property type="entry name" value="MLTR_LBD"/>
</dbReference>
<keyword evidence="4" id="KW-1185">Reference proteome</keyword>
<accession>A0A5J6GV57</accession>
<organism evidence="3 4">
    <name type="scientific">Streptomyces kanamyceticus</name>
    <dbReference type="NCBI Taxonomy" id="1967"/>
    <lineage>
        <taxon>Bacteria</taxon>
        <taxon>Bacillati</taxon>
        <taxon>Actinomycetota</taxon>
        <taxon>Actinomycetes</taxon>
        <taxon>Kitasatosporales</taxon>
        <taxon>Streptomycetaceae</taxon>
        <taxon>Streptomyces</taxon>
    </lineage>
</organism>
<reference evidence="3 4" key="1">
    <citation type="submission" date="2017-09" db="EMBL/GenBank/DDBJ databases">
        <authorList>
            <person name="Lee N."/>
            <person name="Cho B.-K."/>
        </authorList>
    </citation>
    <scope>NUCLEOTIDE SEQUENCE [LARGE SCALE GENOMIC DNA]</scope>
    <source>
        <strain evidence="3 4">ATCC 12853</strain>
    </source>
</reference>
<gene>
    <name evidence="3" type="ORF">CP970_29625</name>
</gene>
<dbReference type="AlphaFoldDB" id="A0A5J6GV57"/>
<dbReference type="OrthoDB" id="3542608at2"/>
<dbReference type="EMBL" id="CP023699">
    <property type="protein sequence ID" value="QEU97658.1"/>
    <property type="molecule type" value="Genomic_DNA"/>
</dbReference>
<name>A0A5J6GV57_STRKN</name>
<dbReference type="Gene3D" id="1.10.260.40">
    <property type="entry name" value="lambda repressor-like DNA-binding domains"/>
    <property type="match status" value="1"/>
</dbReference>
<feature type="region of interest" description="Disordered" evidence="1">
    <location>
        <begin position="44"/>
        <end position="65"/>
    </location>
</feature>
<evidence type="ECO:0000313" key="3">
    <source>
        <dbReference type="EMBL" id="QEU97658.1"/>
    </source>
</evidence>
<evidence type="ECO:0000256" key="1">
    <source>
        <dbReference type="SAM" id="MobiDB-lite"/>
    </source>
</evidence>
<dbReference type="Pfam" id="PF13560">
    <property type="entry name" value="HTH_31"/>
    <property type="match status" value="1"/>
</dbReference>
<proteinExistence type="predicted"/>
<sequence>MFRTSEGYQSVFILVSDAPGNRLRTGRGVRQPGTVTVIDTAAAVSATPEPQPQPATQLDPEPQPGADIRRQELAAFLRSRRERVTPEQAGLPRGTRRRTPGLRREEVAQLSSVGVTWYTWLEQARHIKVSAQVIDAIARALLMDPSERAHLFALAGAVDPRPEAECTALSAPVRRLMHRVAPYPATVQNGRYDVLAYNRSWTHVFGDFDAMEPRDRNCLWLLATSDSWRETFLDRDEMLRDLIAKFRGSMAEHGAEPAWKELRDRLLGVSAEFRELWERHEVAAMAPHVKRYQHPRVGLLRLEHRMLWMAPFAQAHRLVAYVPADDETEERLERLAELHRE</sequence>
<feature type="region of interest" description="Disordered" evidence="1">
    <location>
        <begin position="81"/>
        <end position="103"/>
    </location>
</feature>
<dbReference type="SMART" id="SM00530">
    <property type="entry name" value="HTH_XRE"/>
    <property type="match status" value="1"/>
</dbReference>
<feature type="domain" description="HTH cro/C1-type" evidence="2">
    <location>
        <begin position="76"/>
        <end position="148"/>
    </location>
</feature>
<evidence type="ECO:0000313" key="4">
    <source>
        <dbReference type="Proteomes" id="UP000325529"/>
    </source>
</evidence>
<dbReference type="PANTHER" id="PTHR35010:SF2">
    <property type="entry name" value="BLL4672 PROTEIN"/>
    <property type="match status" value="1"/>
</dbReference>
<dbReference type="InterPro" id="IPR010982">
    <property type="entry name" value="Lambda_DNA-bd_dom_sf"/>
</dbReference>
<dbReference type="Pfam" id="PF17765">
    <property type="entry name" value="MLTR_LBD"/>
    <property type="match status" value="1"/>
</dbReference>
<dbReference type="InterPro" id="IPR001387">
    <property type="entry name" value="Cro/C1-type_HTH"/>
</dbReference>
<dbReference type="PANTHER" id="PTHR35010">
    <property type="entry name" value="BLL4672 PROTEIN-RELATED"/>
    <property type="match status" value="1"/>
</dbReference>
<dbReference type="GO" id="GO:0003677">
    <property type="term" value="F:DNA binding"/>
    <property type="evidence" value="ECO:0007669"/>
    <property type="project" value="InterPro"/>
</dbReference>
<evidence type="ECO:0000259" key="2">
    <source>
        <dbReference type="SMART" id="SM00530"/>
    </source>
</evidence>
<dbReference type="Proteomes" id="UP000325529">
    <property type="component" value="Chromosome"/>
</dbReference>
<protein>
    <submittedName>
        <fullName evidence="3">XRE family transcriptional regulator</fullName>
    </submittedName>
</protein>